<comment type="caution">
    <text evidence="2">The sequence shown here is derived from an EMBL/GenBank/DDBJ whole genome shotgun (WGS) entry which is preliminary data.</text>
</comment>
<name>A0A392MVD0_9FABA</name>
<evidence type="ECO:0000313" key="2">
    <source>
        <dbReference type="EMBL" id="MCH91457.1"/>
    </source>
</evidence>
<dbReference type="Proteomes" id="UP000265520">
    <property type="component" value="Unassembled WGS sequence"/>
</dbReference>
<accession>A0A392MVD0</accession>
<dbReference type="AlphaFoldDB" id="A0A392MVD0"/>
<organism evidence="2 3">
    <name type="scientific">Trifolium medium</name>
    <dbReference type="NCBI Taxonomy" id="97028"/>
    <lineage>
        <taxon>Eukaryota</taxon>
        <taxon>Viridiplantae</taxon>
        <taxon>Streptophyta</taxon>
        <taxon>Embryophyta</taxon>
        <taxon>Tracheophyta</taxon>
        <taxon>Spermatophyta</taxon>
        <taxon>Magnoliopsida</taxon>
        <taxon>eudicotyledons</taxon>
        <taxon>Gunneridae</taxon>
        <taxon>Pentapetalae</taxon>
        <taxon>rosids</taxon>
        <taxon>fabids</taxon>
        <taxon>Fabales</taxon>
        <taxon>Fabaceae</taxon>
        <taxon>Papilionoideae</taxon>
        <taxon>50 kb inversion clade</taxon>
        <taxon>NPAAA clade</taxon>
        <taxon>Hologalegina</taxon>
        <taxon>IRL clade</taxon>
        <taxon>Trifolieae</taxon>
        <taxon>Trifolium</taxon>
    </lineage>
</organism>
<evidence type="ECO:0000256" key="1">
    <source>
        <dbReference type="SAM" id="Phobius"/>
    </source>
</evidence>
<dbReference type="EMBL" id="LXQA010020466">
    <property type="protein sequence ID" value="MCH91457.1"/>
    <property type="molecule type" value="Genomic_DNA"/>
</dbReference>
<sequence length="112" mass="13081">VDAPDKWMWHPDIWYLVRGAYHLLTHLVPVVMAAHKNVIWNGFVIVYSWLGVFGPLADVVDDHALHFCNFYVFAKDVRSDLRRKKEIIGYLLTKSLRLKLCLIEWRLYLGGG</sequence>
<keyword evidence="1" id="KW-1133">Transmembrane helix</keyword>
<proteinExistence type="predicted"/>
<protein>
    <submittedName>
        <fullName evidence="2">Uncharacterized protein</fullName>
    </submittedName>
</protein>
<keyword evidence="1" id="KW-0812">Transmembrane</keyword>
<keyword evidence="3" id="KW-1185">Reference proteome</keyword>
<keyword evidence="1" id="KW-0472">Membrane</keyword>
<feature type="transmembrane region" description="Helical" evidence="1">
    <location>
        <begin position="38"/>
        <end position="57"/>
    </location>
</feature>
<gene>
    <name evidence="2" type="ORF">A2U01_0012384</name>
</gene>
<evidence type="ECO:0000313" key="3">
    <source>
        <dbReference type="Proteomes" id="UP000265520"/>
    </source>
</evidence>
<reference evidence="2 3" key="1">
    <citation type="journal article" date="2018" name="Front. Plant Sci.">
        <title>Red Clover (Trifolium pratense) and Zigzag Clover (T. medium) - A Picture of Genomic Similarities and Differences.</title>
        <authorList>
            <person name="Dluhosova J."/>
            <person name="Istvanek J."/>
            <person name="Nedelnik J."/>
            <person name="Repkova J."/>
        </authorList>
    </citation>
    <scope>NUCLEOTIDE SEQUENCE [LARGE SCALE GENOMIC DNA]</scope>
    <source>
        <strain evidence="3">cv. 10/8</strain>
        <tissue evidence="2">Leaf</tissue>
    </source>
</reference>
<feature type="non-terminal residue" evidence="2">
    <location>
        <position position="1"/>
    </location>
</feature>